<keyword evidence="3" id="KW-0342">GTP-binding</keyword>
<dbReference type="STRING" id="448386.A0A2V3IID2"/>
<evidence type="ECO:0000256" key="2">
    <source>
        <dbReference type="ARBA" id="ARBA00022741"/>
    </source>
</evidence>
<comment type="caution">
    <text evidence="9">The sequence shown here is derived from an EMBL/GenBank/DDBJ whole genome shotgun (WGS) entry which is preliminary data.</text>
</comment>
<dbReference type="PROSITE" id="PS00036">
    <property type="entry name" value="BZIP_BASIC"/>
    <property type="match status" value="1"/>
</dbReference>
<feature type="region of interest" description="Disordered" evidence="7">
    <location>
        <begin position="508"/>
        <end position="574"/>
    </location>
</feature>
<dbReference type="SMART" id="SM00173">
    <property type="entry name" value="RAS"/>
    <property type="match status" value="1"/>
</dbReference>
<accession>A0A2V3IID2</accession>
<dbReference type="SUPFAM" id="SSF52540">
    <property type="entry name" value="P-loop containing nucleoside triphosphate hydrolases"/>
    <property type="match status" value="1"/>
</dbReference>
<protein>
    <submittedName>
        <fullName evidence="9">GTP-binding protein yptV5</fullName>
    </submittedName>
</protein>
<dbReference type="PROSITE" id="PS51420">
    <property type="entry name" value="RHO"/>
    <property type="match status" value="1"/>
</dbReference>
<reference evidence="9 10" key="1">
    <citation type="journal article" date="2018" name="Mol. Biol. Evol.">
        <title>Analysis of the draft genome of the red seaweed Gracilariopsis chorda provides insights into genome size evolution in Rhodophyta.</title>
        <authorList>
            <person name="Lee J."/>
            <person name="Yang E.C."/>
            <person name="Graf L."/>
            <person name="Yang J.H."/>
            <person name="Qiu H."/>
            <person name="Zel Zion U."/>
            <person name="Chan C.X."/>
            <person name="Stephens T.G."/>
            <person name="Weber A.P.M."/>
            <person name="Boo G.H."/>
            <person name="Boo S.M."/>
            <person name="Kim K.M."/>
            <person name="Shin Y."/>
            <person name="Jung M."/>
            <person name="Lee S.J."/>
            <person name="Yim H.S."/>
            <person name="Lee J.H."/>
            <person name="Bhattacharya D."/>
            <person name="Yoon H.S."/>
        </authorList>
    </citation>
    <scope>NUCLEOTIDE SEQUENCE [LARGE SCALE GENOMIC DNA]</scope>
    <source>
        <strain evidence="9 10">SKKU-2015</strain>
        <tissue evidence="9">Whole body</tissue>
    </source>
</reference>
<keyword evidence="6" id="KW-0175">Coiled coil</keyword>
<name>A0A2V3IID2_9FLOR</name>
<dbReference type="InterPro" id="IPR027417">
    <property type="entry name" value="P-loop_NTPase"/>
</dbReference>
<dbReference type="Gene3D" id="1.20.5.170">
    <property type="match status" value="1"/>
</dbReference>
<evidence type="ECO:0000256" key="6">
    <source>
        <dbReference type="SAM" id="Coils"/>
    </source>
</evidence>
<dbReference type="Gene3D" id="3.40.50.300">
    <property type="entry name" value="P-loop containing nucleotide triphosphate hydrolases"/>
    <property type="match status" value="1"/>
</dbReference>
<feature type="coiled-coil region" evidence="6">
    <location>
        <begin position="646"/>
        <end position="692"/>
    </location>
</feature>
<gene>
    <name evidence="9" type="ORF">BWQ96_08467</name>
</gene>
<dbReference type="PROSITE" id="PS51421">
    <property type="entry name" value="RAS"/>
    <property type="match status" value="1"/>
</dbReference>
<keyword evidence="10" id="KW-1185">Reference proteome</keyword>
<keyword evidence="4" id="KW-0449">Lipoprotein</keyword>
<sequence>MRNSRPRMLKIVILGESGVGKTSLMERYVEHRFSQQYKATIGADFFPKDVIIDDKAVNLQIWDTAGQERYQSLGSAFYRGADACVLVYDMTDARSFEALDSWRDEFLISAAPRDPDSFPFVVMANKVDVVDRARKVSRKKAMEWCAANRVNPLPLFETSAMEDINVETAFEAVARAALRRGEQDDDFIPDNTVDINGKATEDGCAYLLNEINPELLDYVKYNTPQVYSGLLAQDRNQLPNPSPAVFPAVTPQFPQVADPSVPATSNSLPANSPLTLDEGMQTITSVPAFTPPASASATAVPVVASVPGVNSLPVASVPFASMPPASVPATSVPITALQNFSANATAPVSRSVRHLKHPTAAPAKPSAHIPVSVPNPALMAVLRQARAMSNVPQLNSQMSMQPRYFPPSARLSTAMPTSTSLQPNSAAAVAAVAGAAAAAAAAANNLCSATNPHYAAYPMQHKSFPQRAPSLTYTHQRSMQLRASATPQTYLGSRSPVPRVVVPTVAPTMAPSQVPLQPQTPPSRVTRQKRPSPAVKRAPNAPANTVPPSVLTKRPSSSSLTSNQSNLAQPLTGRNVVQRHVPTAVAGNSTVVHPANVATPVDVVPMQLKVEQDEQISAQQVFASDQGPDGEQDHDAKKAMRAERNRQSAAASRERKKQHIKELERRVEALSKENARMQLSQLRTVRDRIQQESKILNQVKELQKKVLDRDLQIHKLSRQLKDAKIKHGEGEECSEIPRPNTWDAAEWKKKKGRGSIR</sequence>
<dbReference type="SUPFAM" id="SSF57959">
    <property type="entry name" value="Leucine zipper domain"/>
    <property type="match status" value="1"/>
</dbReference>
<feature type="compositionally biased region" description="Low complexity" evidence="7">
    <location>
        <begin position="556"/>
        <end position="567"/>
    </location>
</feature>
<dbReference type="Pfam" id="PF00071">
    <property type="entry name" value="Ras"/>
    <property type="match status" value="1"/>
</dbReference>
<dbReference type="EMBL" id="NBIV01000193">
    <property type="protein sequence ID" value="PXF41819.1"/>
    <property type="molecule type" value="Genomic_DNA"/>
</dbReference>
<dbReference type="SMART" id="SM00176">
    <property type="entry name" value="RAN"/>
    <property type="match status" value="1"/>
</dbReference>
<dbReference type="PANTHER" id="PTHR47981">
    <property type="entry name" value="RAB FAMILY"/>
    <property type="match status" value="1"/>
</dbReference>
<dbReference type="AlphaFoldDB" id="A0A2V3IID2"/>
<evidence type="ECO:0000256" key="7">
    <source>
        <dbReference type="SAM" id="MobiDB-lite"/>
    </source>
</evidence>
<evidence type="ECO:0000256" key="3">
    <source>
        <dbReference type="ARBA" id="ARBA00023134"/>
    </source>
</evidence>
<evidence type="ECO:0000259" key="8">
    <source>
        <dbReference type="PROSITE" id="PS50217"/>
    </source>
</evidence>
<organism evidence="9 10">
    <name type="scientific">Gracilariopsis chorda</name>
    <dbReference type="NCBI Taxonomy" id="448386"/>
    <lineage>
        <taxon>Eukaryota</taxon>
        <taxon>Rhodophyta</taxon>
        <taxon>Florideophyceae</taxon>
        <taxon>Rhodymeniophycidae</taxon>
        <taxon>Gracilariales</taxon>
        <taxon>Gracilariaceae</taxon>
        <taxon>Gracilariopsis</taxon>
    </lineage>
</organism>
<evidence type="ECO:0000313" key="10">
    <source>
        <dbReference type="Proteomes" id="UP000247409"/>
    </source>
</evidence>
<dbReference type="SMART" id="SM00174">
    <property type="entry name" value="RHO"/>
    <property type="match status" value="1"/>
</dbReference>
<dbReference type="InterPro" id="IPR046347">
    <property type="entry name" value="bZIP_sf"/>
</dbReference>
<dbReference type="FunFam" id="3.40.50.300:FF:000086">
    <property type="entry name" value="Ras-related small GTPase"/>
    <property type="match status" value="1"/>
</dbReference>
<dbReference type="PANTHER" id="PTHR47981:SF20">
    <property type="entry name" value="RAS-RELATED PROTEIN RAB-7A"/>
    <property type="match status" value="1"/>
</dbReference>
<dbReference type="PROSITE" id="PS51419">
    <property type="entry name" value="RAB"/>
    <property type="match status" value="1"/>
</dbReference>
<dbReference type="Proteomes" id="UP000247409">
    <property type="component" value="Unassembled WGS sequence"/>
</dbReference>
<dbReference type="Pfam" id="PF00170">
    <property type="entry name" value="bZIP_1"/>
    <property type="match status" value="1"/>
</dbReference>
<feature type="compositionally biased region" description="Basic residues" evidence="7">
    <location>
        <begin position="748"/>
        <end position="757"/>
    </location>
</feature>
<evidence type="ECO:0000313" key="9">
    <source>
        <dbReference type="EMBL" id="PXF41819.1"/>
    </source>
</evidence>
<keyword evidence="2" id="KW-0547">Nucleotide-binding</keyword>
<evidence type="ECO:0000256" key="5">
    <source>
        <dbReference type="ARBA" id="ARBA00023289"/>
    </source>
</evidence>
<dbReference type="CDD" id="cd14686">
    <property type="entry name" value="bZIP"/>
    <property type="match status" value="1"/>
</dbReference>
<comment type="similarity">
    <text evidence="1">Belongs to the small GTPase superfamily. Rab family.</text>
</comment>
<dbReference type="NCBIfam" id="TIGR00231">
    <property type="entry name" value="small_GTP"/>
    <property type="match status" value="1"/>
</dbReference>
<feature type="domain" description="BZIP" evidence="8">
    <location>
        <begin position="635"/>
        <end position="678"/>
    </location>
</feature>
<dbReference type="CDD" id="cd01862">
    <property type="entry name" value="Rab7"/>
    <property type="match status" value="1"/>
</dbReference>
<evidence type="ECO:0000256" key="4">
    <source>
        <dbReference type="ARBA" id="ARBA00023288"/>
    </source>
</evidence>
<dbReference type="InterPro" id="IPR001806">
    <property type="entry name" value="Small_GTPase"/>
</dbReference>
<dbReference type="GO" id="GO:0003700">
    <property type="term" value="F:DNA-binding transcription factor activity"/>
    <property type="evidence" value="ECO:0007669"/>
    <property type="project" value="InterPro"/>
</dbReference>
<dbReference type="GO" id="GO:0005525">
    <property type="term" value="F:GTP binding"/>
    <property type="evidence" value="ECO:0007669"/>
    <property type="project" value="UniProtKB-KW"/>
</dbReference>
<dbReference type="InterPro" id="IPR004827">
    <property type="entry name" value="bZIP"/>
</dbReference>
<keyword evidence="5" id="KW-0636">Prenylation</keyword>
<dbReference type="PRINTS" id="PR00449">
    <property type="entry name" value="RASTRNSFRMNG"/>
</dbReference>
<dbReference type="PROSITE" id="PS50217">
    <property type="entry name" value="BZIP"/>
    <property type="match status" value="1"/>
</dbReference>
<dbReference type="SMART" id="SM00175">
    <property type="entry name" value="RAB"/>
    <property type="match status" value="1"/>
</dbReference>
<evidence type="ECO:0000256" key="1">
    <source>
        <dbReference type="ARBA" id="ARBA00006270"/>
    </source>
</evidence>
<dbReference type="InterPro" id="IPR005225">
    <property type="entry name" value="Small_GTP-bd"/>
</dbReference>
<proteinExistence type="inferred from homology"/>
<dbReference type="SMART" id="SM00338">
    <property type="entry name" value="BRLZ"/>
    <property type="match status" value="1"/>
</dbReference>
<dbReference type="GO" id="GO:0003924">
    <property type="term" value="F:GTPase activity"/>
    <property type="evidence" value="ECO:0007669"/>
    <property type="project" value="InterPro"/>
</dbReference>
<feature type="region of interest" description="Disordered" evidence="7">
    <location>
        <begin position="722"/>
        <end position="757"/>
    </location>
</feature>
<feature type="compositionally biased region" description="Polar residues" evidence="7">
    <location>
        <begin position="514"/>
        <end position="525"/>
    </location>
</feature>
<dbReference type="OrthoDB" id="1436450at2759"/>